<evidence type="ECO:0008006" key="3">
    <source>
        <dbReference type="Google" id="ProtNLM"/>
    </source>
</evidence>
<comment type="caution">
    <text evidence="1">The sequence shown here is derived from an EMBL/GenBank/DDBJ whole genome shotgun (WGS) entry which is preliminary data.</text>
</comment>
<dbReference type="SUPFAM" id="SSF49899">
    <property type="entry name" value="Concanavalin A-like lectins/glucanases"/>
    <property type="match status" value="1"/>
</dbReference>
<evidence type="ECO:0000313" key="1">
    <source>
        <dbReference type="EMBL" id="TQO18778.1"/>
    </source>
</evidence>
<dbReference type="Proteomes" id="UP000316560">
    <property type="component" value="Unassembled WGS sequence"/>
</dbReference>
<name>A0A8H2K2Y5_9MICO</name>
<evidence type="ECO:0000313" key="2">
    <source>
        <dbReference type="Proteomes" id="UP000316560"/>
    </source>
</evidence>
<reference evidence="1 2" key="1">
    <citation type="submission" date="2019-06" db="EMBL/GenBank/DDBJ databases">
        <title>Sequencing the genomes of 1000 actinobacteria strains.</title>
        <authorList>
            <person name="Klenk H.-P."/>
        </authorList>
    </citation>
    <scope>NUCLEOTIDE SEQUENCE [LARGE SCALE GENOMIC DNA]</scope>
    <source>
        <strain evidence="1 2">DSM 21947</strain>
    </source>
</reference>
<dbReference type="Pfam" id="PF07081">
    <property type="entry name" value="DUF1349"/>
    <property type="match status" value="1"/>
</dbReference>
<dbReference type="InterPro" id="IPR013320">
    <property type="entry name" value="ConA-like_dom_sf"/>
</dbReference>
<accession>A0A8H2K2Y5</accession>
<gene>
    <name evidence="1" type="ORF">FB472_0299</name>
</gene>
<dbReference type="Gene3D" id="2.60.120.200">
    <property type="match status" value="1"/>
</dbReference>
<dbReference type="InterPro" id="IPR009784">
    <property type="entry name" value="DUF1349"/>
</dbReference>
<dbReference type="AlphaFoldDB" id="A0A8H2K2Y5"/>
<keyword evidence="2" id="KW-1185">Reference proteome</keyword>
<dbReference type="PANTHER" id="PTHR35332:SF2">
    <property type="entry name" value="REGULATION OF ENOLASE PROTEIN 1"/>
    <property type="match status" value="1"/>
</dbReference>
<sequence length="193" mass="20941">MSLEHLMRTGRWTTAPVSADLVSDTLRVTAAESSDAWRTTSYGFVHDSEHALIAPFAVGSAIEVSFILDFTQQFDQAGLFLRSSDREWMKAGIEISDGLPQLGAVVTHGVSDWSVAPVADWVGRAVTVRASRTGDAITVRARVDDDNFRLVRLAYFAPDASIDGGLFCCAPTRAGLTVTFSDFRQTAADESLH</sequence>
<protein>
    <recommendedName>
        <fullName evidence="3">DUF1349 domain-containing protein</fullName>
    </recommendedName>
</protein>
<dbReference type="EMBL" id="VFRA01000001">
    <property type="protein sequence ID" value="TQO18778.1"/>
    <property type="molecule type" value="Genomic_DNA"/>
</dbReference>
<proteinExistence type="predicted"/>
<dbReference type="PANTHER" id="PTHR35332">
    <property type="entry name" value="REGULATION OF ENOLASE PROTEIN 1"/>
    <property type="match status" value="1"/>
</dbReference>
<organism evidence="1 2">
    <name type="scientific">Rhodoglobus vestalii</name>
    <dbReference type="NCBI Taxonomy" id="193384"/>
    <lineage>
        <taxon>Bacteria</taxon>
        <taxon>Bacillati</taxon>
        <taxon>Actinomycetota</taxon>
        <taxon>Actinomycetes</taxon>
        <taxon>Micrococcales</taxon>
        <taxon>Microbacteriaceae</taxon>
        <taxon>Rhodoglobus</taxon>
    </lineage>
</organism>